<dbReference type="OrthoDB" id="9803233at2"/>
<dbReference type="GO" id="GO:0016747">
    <property type="term" value="F:acyltransferase activity, transferring groups other than amino-acyl groups"/>
    <property type="evidence" value="ECO:0007669"/>
    <property type="project" value="InterPro"/>
</dbReference>
<proteinExistence type="predicted"/>
<sequence length="155" mass="17472">MITLQRSNSDNENFQALVTLLDQELKERDGEEHLFLAQLNKTDHLEYVIVAYDQDIPVACGALRAYAPGVMEVKRMYVVLNKRGQGIASKMLHALETWCKELNSTTCVLETGKNQPEAIVLYKKNGYKQVPNFGQYVGVENSVCFEKNLTEGTTP</sequence>
<accession>A0A1H8DRI1</accession>
<keyword evidence="2" id="KW-0012">Acyltransferase</keyword>
<organism evidence="4 5">
    <name type="scientific">Chitinophaga rupis</name>
    <dbReference type="NCBI Taxonomy" id="573321"/>
    <lineage>
        <taxon>Bacteria</taxon>
        <taxon>Pseudomonadati</taxon>
        <taxon>Bacteroidota</taxon>
        <taxon>Chitinophagia</taxon>
        <taxon>Chitinophagales</taxon>
        <taxon>Chitinophagaceae</taxon>
        <taxon>Chitinophaga</taxon>
    </lineage>
</organism>
<dbReference type="InterPro" id="IPR000182">
    <property type="entry name" value="GNAT_dom"/>
</dbReference>
<dbReference type="Pfam" id="PF00583">
    <property type="entry name" value="Acetyltransf_1"/>
    <property type="match status" value="1"/>
</dbReference>
<dbReference type="InterPro" id="IPR050832">
    <property type="entry name" value="Bact_Acetyltransf"/>
</dbReference>
<keyword evidence="5" id="KW-1185">Reference proteome</keyword>
<evidence type="ECO:0000259" key="3">
    <source>
        <dbReference type="PROSITE" id="PS51186"/>
    </source>
</evidence>
<evidence type="ECO:0000256" key="1">
    <source>
        <dbReference type="ARBA" id="ARBA00022679"/>
    </source>
</evidence>
<dbReference type="PANTHER" id="PTHR43877">
    <property type="entry name" value="AMINOALKYLPHOSPHONATE N-ACETYLTRANSFERASE-RELATED-RELATED"/>
    <property type="match status" value="1"/>
</dbReference>
<gene>
    <name evidence="4" type="ORF">SAMN04488505_10883</name>
</gene>
<dbReference type="PANTHER" id="PTHR43877:SF2">
    <property type="entry name" value="AMINOALKYLPHOSPHONATE N-ACETYLTRANSFERASE-RELATED"/>
    <property type="match status" value="1"/>
</dbReference>
<reference evidence="4 5" key="1">
    <citation type="submission" date="2016-10" db="EMBL/GenBank/DDBJ databases">
        <authorList>
            <person name="de Groot N.N."/>
        </authorList>
    </citation>
    <scope>NUCLEOTIDE SEQUENCE [LARGE SCALE GENOMIC DNA]</scope>
    <source>
        <strain evidence="4 5">DSM 21039</strain>
    </source>
</reference>
<dbReference type="Proteomes" id="UP000198984">
    <property type="component" value="Unassembled WGS sequence"/>
</dbReference>
<evidence type="ECO:0000313" key="5">
    <source>
        <dbReference type="Proteomes" id="UP000198984"/>
    </source>
</evidence>
<evidence type="ECO:0000313" key="4">
    <source>
        <dbReference type="EMBL" id="SEN09941.1"/>
    </source>
</evidence>
<dbReference type="PROSITE" id="PS51186">
    <property type="entry name" value="GNAT"/>
    <property type="match status" value="1"/>
</dbReference>
<feature type="domain" description="N-acetyltransferase" evidence="3">
    <location>
        <begin position="2"/>
        <end position="150"/>
    </location>
</feature>
<dbReference type="SUPFAM" id="SSF55729">
    <property type="entry name" value="Acyl-CoA N-acyltransferases (Nat)"/>
    <property type="match status" value="1"/>
</dbReference>
<dbReference type="EMBL" id="FOBB01000008">
    <property type="protein sequence ID" value="SEN09941.1"/>
    <property type="molecule type" value="Genomic_DNA"/>
</dbReference>
<dbReference type="RefSeq" id="WP_089918669.1">
    <property type="nucleotide sequence ID" value="NZ_FOBB01000008.1"/>
</dbReference>
<dbReference type="CDD" id="cd04301">
    <property type="entry name" value="NAT_SF"/>
    <property type="match status" value="1"/>
</dbReference>
<evidence type="ECO:0000256" key="2">
    <source>
        <dbReference type="ARBA" id="ARBA00023315"/>
    </source>
</evidence>
<name>A0A1H8DRI1_9BACT</name>
<dbReference type="InterPro" id="IPR016181">
    <property type="entry name" value="Acyl_CoA_acyltransferase"/>
</dbReference>
<keyword evidence="1 4" id="KW-0808">Transferase</keyword>
<protein>
    <submittedName>
        <fullName evidence="4">N-acetyltransferase, GNAT superfamily (Includes histone acetyltransferase HPA2)</fullName>
    </submittedName>
</protein>
<dbReference type="AlphaFoldDB" id="A0A1H8DRI1"/>
<dbReference type="STRING" id="573321.SAMN04488505_10883"/>
<dbReference type="Gene3D" id="3.40.630.30">
    <property type="match status" value="1"/>
</dbReference>